<dbReference type="GO" id="GO:0016020">
    <property type="term" value="C:membrane"/>
    <property type="evidence" value="ECO:0007669"/>
    <property type="project" value="UniProtKB-UniRule"/>
</dbReference>
<dbReference type="Gene3D" id="3.30.1330.60">
    <property type="entry name" value="OmpA-like domain"/>
    <property type="match status" value="1"/>
</dbReference>
<dbReference type="Pfam" id="PF00691">
    <property type="entry name" value="OmpA"/>
    <property type="match status" value="1"/>
</dbReference>
<accession>A0A1M6CYI8</accession>
<keyword evidence="2" id="KW-0175">Coiled coil</keyword>
<dbReference type="PANTHER" id="PTHR30329:SF21">
    <property type="entry name" value="LIPOPROTEIN YIAD-RELATED"/>
    <property type="match status" value="1"/>
</dbReference>
<gene>
    <name evidence="5" type="ORF">SAMN05444373_100631</name>
</gene>
<dbReference type="InterPro" id="IPR036737">
    <property type="entry name" value="OmpA-like_sf"/>
</dbReference>
<evidence type="ECO:0000313" key="5">
    <source>
        <dbReference type="EMBL" id="SHI66030.1"/>
    </source>
</evidence>
<dbReference type="AlphaFoldDB" id="A0A1M6CYI8"/>
<feature type="coiled-coil region" evidence="2">
    <location>
        <begin position="60"/>
        <end position="129"/>
    </location>
</feature>
<dbReference type="Gene3D" id="1.10.287.1490">
    <property type="match status" value="1"/>
</dbReference>
<dbReference type="Proteomes" id="UP000324781">
    <property type="component" value="Unassembled WGS sequence"/>
</dbReference>
<sequence length="306" mass="34275">MRLARARREATEEESFWPSFTDVMSSLVFVLFFCILILVIRQIVNASVWDDRLMKADMALAGKQAQLESVNRELETKKAELSSLESTLSSREAEIENLRIQLEQDRAALAQKEEELSKVRSQLQEISVLRLSILGQVKESIEKELGPLLSTGGEPLVDIDDNANLVINSSLLFDKGSSRISASGQKLLEKFAVAFERILSDPETRKNIDAIIVSGYADSDDTFEYNYNLSCQRAIAVIVTMMKSNPVLETKYGAYFQASGFSEFRPIALGDDEAAKSKNRRIQISINIKDGNLQKIISDYMSGRSQ</sequence>
<dbReference type="PANTHER" id="PTHR30329">
    <property type="entry name" value="STATOR ELEMENT OF FLAGELLAR MOTOR COMPLEX"/>
    <property type="match status" value="1"/>
</dbReference>
<dbReference type="PROSITE" id="PS51123">
    <property type="entry name" value="OMPA_2"/>
    <property type="match status" value="1"/>
</dbReference>
<dbReference type="OrthoDB" id="9805566at2"/>
<dbReference type="CDD" id="cd07185">
    <property type="entry name" value="OmpA_C-like"/>
    <property type="match status" value="1"/>
</dbReference>
<dbReference type="InterPro" id="IPR006665">
    <property type="entry name" value="OmpA-like"/>
</dbReference>
<name>A0A1M6CYI8_9FIRM</name>
<evidence type="ECO:0000313" key="6">
    <source>
        <dbReference type="Proteomes" id="UP000324781"/>
    </source>
</evidence>
<dbReference type="InterPro" id="IPR050330">
    <property type="entry name" value="Bact_OuterMem_StrucFunc"/>
</dbReference>
<dbReference type="SUPFAM" id="SSF103088">
    <property type="entry name" value="OmpA-like"/>
    <property type="match status" value="1"/>
</dbReference>
<evidence type="ECO:0000259" key="4">
    <source>
        <dbReference type="PROSITE" id="PS51123"/>
    </source>
</evidence>
<evidence type="ECO:0000256" key="3">
    <source>
        <dbReference type="SAM" id="Phobius"/>
    </source>
</evidence>
<evidence type="ECO:0000256" key="2">
    <source>
        <dbReference type="SAM" id="Coils"/>
    </source>
</evidence>
<evidence type="ECO:0000256" key="1">
    <source>
        <dbReference type="PROSITE-ProRule" id="PRU00473"/>
    </source>
</evidence>
<dbReference type="RefSeq" id="WP_149677905.1">
    <property type="nucleotide sequence ID" value="NZ_DAONMB010000077.1"/>
</dbReference>
<feature type="transmembrane region" description="Helical" evidence="3">
    <location>
        <begin position="23"/>
        <end position="44"/>
    </location>
</feature>
<organism evidence="5 6">
    <name type="scientific">Thermoclostridium caenicola</name>
    <dbReference type="NCBI Taxonomy" id="659425"/>
    <lineage>
        <taxon>Bacteria</taxon>
        <taxon>Bacillati</taxon>
        <taxon>Bacillota</taxon>
        <taxon>Clostridia</taxon>
        <taxon>Eubacteriales</taxon>
        <taxon>Oscillospiraceae</taxon>
        <taxon>Thermoclostridium</taxon>
    </lineage>
</organism>
<feature type="domain" description="OmpA-like" evidence="4">
    <location>
        <begin position="160"/>
        <end position="290"/>
    </location>
</feature>
<keyword evidence="3" id="KW-1133">Transmembrane helix</keyword>
<keyword evidence="1 3" id="KW-0472">Membrane</keyword>
<keyword evidence="3" id="KW-0812">Transmembrane</keyword>
<proteinExistence type="predicted"/>
<keyword evidence="6" id="KW-1185">Reference proteome</keyword>
<protein>
    <submittedName>
        <fullName evidence="5">Chemotaxis protein MotB</fullName>
    </submittedName>
</protein>
<reference evidence="5 6" key="1">
    <citation type="submission" date="2016-11" db="EMBL/GenBank/DDBJ databases">
        <authorList>
            <person name="Varghese N."/>
            <person name="Submissions S."/>
        </authorList>
    </citation>
    <scope>NUCLEOTIDE SEQUENCE [LARGE SCALE GENOMIC DNA]</scope>
    <source>
        <strain evidence="5 6">DSM 19027</strain>
    </source>
</reference>
<dbReference type="EMBL" id="FQZP01000006">
    <property type="protein sequence ID" value="SHI66030.1"/>
    <property type="molecule type" value="Genomic_DNA"/>
</dbReference>